<reference evidence="1 2" key="1">
    <citation type="journal article" date="2019" name="Int. J. Syst. Evol. Microbiol.">
        <title>The Global Catalogue of Microorganisms (GCM) 10K type strain sequencing project: providing services to taxonomists for standard genome sequencing and annotation.</title>
        <authorList>
            <consortium name="The Broad Institute Genomics Platform"/>
            <consortium name="The Broad Institute Genome Sequencing Center for Infectious Disease"/>
            <person name="Wu L."/>
            <person name="Ma J."/>
        </authorList>
    </citation>
    <scope>NUCLEOTIDE SEQUENCE [LARGE SCALE GENOMIC DNA]</scope>
    <source>
        <strain evidence="1 2">JCM 3053</strain>
    </source>
</reference>
<gene>
    <name evidence="1" type="ORF">GCM10010104_24830</name>
</gene>
<organism evidence="1 2">
    <name type="scientific">Streptomyces indiaensis</name>
    <dbReference type="NCBI Taxonomy" id="284033"/>
    <lineage>
        <taxon>Bacteria</taxon>
        <taxon>Bacillati</taxon>
        <taxon>Actinomycetota</taxon>
        <taxon>Actinomycetes</taxon>
        <taxon>Kitasatosporales</taxon>
        <taxon>Streptomycetaceae</taxon>
        <taxon>Streptomyces</taxon>
    </lineage>
</organism>
<keyword evidence="2" id="KW-1185">Reference proteome</keyword>
<proteinExistence type="predicted"/>
<name>A0ABN3DGE6_9ACTN</name>
<dbReference type="EMBL" id="BAAART010000055">
    <property type="protein sequence ID" value="GAA2230456.1"/>
    <property type="molecule type" value="Genomic_DNA"/>
</dbReference>
<dbReference type="Proteomes" id="UP001501474">
    <property type="component" value="Unassembled WGS sequence"/>
</dbReference>
<protein>
    <submittedName>
        <fullName evidence="1">Uncharacterized protein</fullName>
    </submittedName>
</protein>
<comment type="caution">
    <text evidence="1">The sequence shown here is derived from an EMBL/GenBank/DDBJ whole genome shotgun (WGS) entry which is preliminary data.</text>
</comment>
<evidence type="ECO:0000313" key="2">
    <source>
        <dbReference type="Proteomes" id="UP001501474"/>
    </source>
</evidence>
<accession>A0ABN3DGE6</accession>
<evidence type="ECO:0000313" key="1">
    <source>
        <dbReference type="EMBL" id="GAA2230456.1"/>
    </source>
</evidence>
<sequence>MAVDRMSATSAFMFQPAASVGLHIAPATSRSFSCSSGVGSLQALRVTVSDSRAGVPPAATAGGAAMAAAMASADNMTTAAEPLRVLLPVVTMFSSQSSDHPRREGGLNVA</sequence>